<evidence type="ECO:0000256" key="3">
    <source>
        <dbReference type="ARBA" id="ARBA00022741"/>
    </source>
</evidence>
<comment type="subunit">
    <text evidence="8">Heterotetramer composed of ParC and ParE.</text>
</comment>
<comment type="subunit">
    <text evidence="9">Heterotetramer, composed of two GyrA and two GyrB chains. In the heterotetramer, GyrA contains the active site tyrosine that forms a transient covalent intermediate with DNA, while GyrB binds cofactors and catalyzes ATP hydrolysis.</text>
</comment>
<dbReference type="CDD" id="cd00187">
    <property type="entry name" value="TOP4c"/>
    <property type="match status" value="1"/>
</dbReference>
<dbReference type="Pfam" id="PF03989">
    <property type="entry name" value="DNA_gyraseA_C"/>
    <property type="match status" value="6"/>
</dbReference>
<dbReference type="Gene3D" id="3.30.1360.40">
    <property type="match status" value="1"/>
</dbReference>
<dbReference type="EC" id="5.6.2.2" evidence="9"/>
<dbReference type="NCBIfam" id="TIGR01063">
    <property type="entry name" value="gyrA"/>
    <property type="match status" value="1"/>
</dbReference>
<dbReference type="Proteomes" id="UP000011863">
    <property type="component" value="Chromosome"/>
</dbReference>
<keyword evidence="14" id="KW-1185">Reference proteome</keyword>
<comment type="function">
    <text evidence="9">A type II topoisomerase that negatively supercoils closed circular double-stranded (ds) DNA in an ATP-dependent manner to modulate DNA topology and maintain chromosomes in an underwound state. Negative supercoiling favors strand separation, and DNA replication, transcription, recombination and repair, all of which involve strand separation. Also able to catalyze the interconversion of other topological isomers of dsDNA rings, including catenanes and knotted rings. Type II topoisomerases break and join 2 DNA strands simultaneously in an ATP-dependent manner.</text>
</comment>
<name>A0A6C7DZT3_ILUCY</name>
<accession>A0A6C7DZT3</accession>
<dbReference type="SUPFAM" id="SSF101904">
    <property type="entry name" value="GyrA/ParC C-terminal domain-like"/>
    <property type="match status" value="1"/>
</dbReference>
<dbReference type="InterPro" id="IPR013758">
    <property type="entry name" value="Topo_IIA_A/C_ab"/>
</dbReference>
<dbReference type="InterPro" id="IPR035516">
    <property type="entry name" value="Gyrase/topoIV_suA_C"/>
</dbReference>
<dbReference type="NCBIfam" id="NF004043">
    <property type="entry name" value="PRK05560.1"/>
    <property type="match status" value="1"/>
</dbReference>
<evidence type="ECO:0000256" key="5">
    <source>
        <dbReference type="ARBA" id="ARBA00023029"/>
    </source>
</evidence>
<reference evidence="13 14" key="1">
    <citation type="journal article" date="2013" name="Int. J. Syst. Evol. Microbiol.">
        <title>Ilumatobacter nonamiense sp. nov. and Ilumatobacter coccineum sp. nov., isolated from seashore sand.</title>
        <authorList>
            <person name="Matsumoto A."/>
            <person name="Kasai H."/>
            <person name="Matsuo Y."/>
            <person name="Shizuri Y."/>
            <person name="Ichikawa N."/>
            <person name="Fujita N."/>
            <person name="Omura S."/>
            <person name="Takahashi Y."/>
        </authorList>
    </citation>
    <scope>NUCLEOTIDE SEQUENCE [LARGE SCALE GENOMIC DNA]</scope>
    <source>
        <strain evidence="14">NBRC 103263 / KCTC 29153 / YM16-304</strain>
    </source>
</reference>
<dbReference type="PANTHER" id="PTHR43493">
    <property type="entry name" value="DNA GYRASE/TOPOISOMERASE SUBUNIT A"/>
    <property type="match status" value="1"/>
</dbReference>
<keyword evidence="6 9" id="KW-0238">DNA-binding</keyword>
<dbReference type="FunFam" id="3.30.1360.40:FF:000002">
    <property type="entry name" value="DNA gyrase subunit A"/>
    <property type="match status" value="1"/>
</dbReference>
<dbReference type="KEGG" id="aym:YM304_00070"/>
<dbReference type="FunFam" id="2.120.10.90:FF:000005">
    <property type="entry name" value="DNA topoisomerase 4 subunit A"/>
    <property type="match status" value="1"/>
</dbReference>
<keyword evidence="3 9" id="KW-0547">Nucleotide-binding</keyword>
<evidence type="ECO:0000256" key="4">
    <source>
        <dbReference type="ARBA" id="ARBA00022840"/>
    </source>
</evidence>
<proteinExistence type="inferred from homology"/>
<comment type="subcellular location">
    <subcellularLocation>
        <location evidence="9">Cytoplasm</location>
    </subcellularLocation>
</comment>
<gene>
    <name evidence="9 13" type="primary">gyrA</name>
    <name evidence="13" type="ORF">YM304_00070</name>
</gene>
<evidence type="ECO:0000259" key="12">
    <source>
        <dbReference type="PROSITE" id="PS52040"/>
    </source>
</evidence>
<dbReference type="EMBL" id="AP012057">
    <property type="protein sequence ID" value="BAN00321.1"/>
    <property type="molecule type" value="Genomic_DNA"/>
</dbReference>
<dbReference type="Pfam" id="PF00521">
    <property type="entry name" value="DNA_topoisoIV"/>
    <property type="match status" value="1"/>
</dbReference>
<dbReference type="GO" id="GO:0006261">
    <property type="term" value="P:DNA-templated DNA replication"/>
    <property type="evidence" value="ECO:0007669"/>
    <property type="project" value="UniProtKB-UniRule"/>
</dbReference>
<comment type="miscellaneous">
    <text evidence="9">Few gyrases are as efficient as E.coli at forming negative supercoils. Not all organisms have 2 type II topoisomerases; in organisms with a single type II topoisomerase this enzyme also has to decatenate newly replicated chromosomes.</text>
</comment>
<dbReference type="GO" id="GO:0034335">
    <property type="term" value="F:DNA negative supercoiling activity"/>
    <property type="evidence" value="ECO:0007669"/>
    <property type="project" value="UniProtKB-ARBA"/>
</dbReference>
<dbReference type="RefSeq" id="WP_015439569.1">
    <property type="nucleotide sequence ID" value="NC_020520.1"/>
</dbReference>
<dbReference type="GO" id="GO:0003677">
    <property type="term" value="F:DNA binding"/>
    <property type="evidence" value="ECO:0007669"/>
    <property type="project" value="UniProtKB-UniRule"/>
</dbReference>
<dbReference type="Gene3D" id="1.10.268.10">
    <property type="entry name" value="Topoisomerase, domain 3"/>
    <property type="match status" value="1"/>
</dbReference>
<evidence type="ECO:0000313" key="13">
    <source>
        <dbReference type="EMBL" id="BAN00321.1"/>
    </source>
</evidence>
<feature type="short sequence motif" description="GyrA-box" evidence="9">
    <location>
        <begin position="550"/>
        <end position="556"/>
    </location>
</feature>
<feature type="active site" description="O-(5'-phospho-DNA)-tyrosine intermediate" evidence="9 10">
    <location>
        <position position="146"/>
    </location>
</feature>
<protein>
    <recommendedName>
        <fullName evidence="9">DNA gyrase subunit A</fullName>
        <ecNumber evidence="9">5.6.2.2</ecNumber>
    </recommendedName>
</protein>
<evidence type="ECO:0000256" key="10">
    <source>
        <dbReference type="PROSITE-ProRule" id="PRU01384"/>
    </source>
</evidence>
<dbReference type="SMART" id="SM00434">
    <property type="entry name" value="TOP4c"/>
    <property type="match status" value="1"/>
</dbReference>
<feature type="compositionally biased region" description="Low complexity" evidence="11">
    <location>
        <begin position="1"/>
        <end position="11"/>
    </location>
</feature>
<evidence type="ECO:0000256" key="8">
    <source>
        <dbReference type="ARBA" id="ARBA00063644"/>
    </source>
</evidence>
<dbReference type="GO" id="GO:0005694">
    <property type="term" value="C:chromosome"/>
    <property type="evidence" value="ECO:0007669"/>
    <property type="project" value="InterPro"/>
</dbReference>
<dbReference type="Gene3D" id="2.120.10.90">
    <property type="entry name" value="DNA gyrase/topoisomerase IV, subunit A, C-terminal"/>
    <property type="match status" value="1"/>
</dbReference>
<dbReference type="InterPro" id="IPR050220">
    <property type="entry name" value="Type_II_DNA_Topoisomerases"/>
</dbReference>
<keyword evidence="5 9" id="KW-0799">Topoisomerase</keyword>
<dbReference type="GO" id="GO:0005524">
    <property type="term" value="F:ATP binding"/>
    <property type="evidence" value="ECO:0007669"/>
    <property type="project" value="UniProtKB-UniRule"/>
</dbReference>
<dbReference type="InterPro" id="IPR006691">
    <property type="entry name" value="GyrA/parC_rep"/>
</dbReference>
<dbReference type="NCBIfam" id="NF004044">
    <property type="entry name" value="PRK05561.1"/>
    <property type="match status" value="1"/>
</dbReference>
<dbReference type="GO" id="GO:0005737">
    <property type="term" value="C:cytoplasm"/>
    <property type="evidence" value="ECO:0007669"/>
    <property type="project" value="UniProtKB-SubCell"/>
</dbReference>
<dbReference type="FunFam" id="1.10.268.10:FF:000001">
    <property type="entry name" value="DNA gyrase subunit A"/>
    <property type="match status" value="1"/>
</dbReference>
<dbReference type="GO" id="GO:0006265">
    <property type="term" value="P:DNA topological change"/>
    <property type="evidence" value="ECO:0007669"/>
    <property type="project" value="UniProtKB-UniRule"/>
</dbReference>
<dbReference type="InterPro" id="IPR002205">
    <property type="entry name" value="Topo_IIA_dom_A"/>
</dbReference>
<dbReference type="Gene3D" id="3.90.199.10">
    <property type="entry name" value="Topoisomerase II, domain 5"/>
    <property type="match status" value="1"/>
</dbReference>
<comment type="similarity">
    <text evidence="2 9">Belongs to the type II topoisomerase GyrA/ParC subunit family.</text>
</comment>
<sequence length="841" mass="92528">MTDTTDTTPPSGDEPPIEPPASGGDDGTPDDPIQPIPLSDEMESSFLEYAMSVIMSRALPDVRDGLKPVHRRIIWDMEEQGFRPDRPHVKCARVSGDTMARFHPHGDSAIYAALVRMAQPFSLRHPLIDFHGNYGSPDFGPAASRYTECRLHPLAMQLLADIDEDTVDMIPNYDGTTEEPLVLPSRFPNLLVNGSQGIAVGMATNIPPHNLGEVIDAVVHLIDHPDATVEDMIEHVKGPDFPTGAYILGRSGILDAYRTGRGSVKTRAKASIEETKNGRYEIVVTELPYQTSVSSIAARIDELVTAGDLEGISDVNDDSSGGETSLIISLKRDGNPNVILNKLYKMTQLQSSFSINMVALVDGVPRQITLLDALTAYLRHQVDVITRRTEFRLAKAERREHILEGRIKALNVIDEIIALIRASDDVATAREGLMTEPFEFSEVQANDILDMQLRQLTRLSRIDLETELDDIRASIEDLQDILARPERLNGVIKDEILAIKEEFATPRICEITYDDGEMSIEDLVDDKELVIVMTQAQYVKAVPAASFKTQGRGGRGVSGGKLKVDDIVRHVIFTTAHAHLLFFSNRGKVYRLRALDIPERERTAKGMPMVNLLPLQADEKIQAIIDTREFAGDRYLFFATEQGTVKKTTFGAYDTSRRDGLIAINLKDDDRLMKVIETTGDDDIFMVTKRGMTIRFNENDVRSMGRTAGGVRGIKLKNAQDGVVSVDVARDDTSILMVTESGYGKRTELDQFNVQGRGGQGVIGIKLTGKKGEVVDAFMVGLDDDIVAVSKSGITIRMPVREISTQGRTATGVKVMNMDDGDIVGSVAPILATDAEIDDGE</sequence>
<evidence type="ECO:0000313" key="14">
    <source>
        <dbReference type="Proteomes" id="UP000011863"/>
    </source>
</evidence>
<dbReference type="AlphaFoldDB" id="A0A6C7DZT3"/>
<keyword evidence="4 9" id="KW-0067">ATP-binding</keyword>
<evidence type="ECO:0000256" key="2">
    <source>
        <dbReference type="ARBA" id="ARBA00008263"/>
    </source>
</evidence>
<keyword evidence="7 9" id="KW-0413">Isomerase</keyword>
<dbReference type="InterPro" id="IPR005743">
    <property type="entry name" value="GyrA"/>
</dbReference>
<dbReference type="InterPro" id="IPR013760">
    <property type="entry name" value="Topo_IIA-like_dom_sf"/>
</dbReference>
<dbReference type="SUPFAM" id="SSF56719">
    <property type="entry name" value="Type II DNA topoisomerase"/>
    <property type="match status" value="1"/>
</dbReference>
<dbReference type="InterPro" id="IPR013757">
    <property type="entry name" value="Topo_IIA_A_a_sf"/>
</dbReference>
<feature type="region of interest" description="Disordered" evidence="11">
    <location>
        <begin position="1"/>
        <end position="38"/>
    </location>
</feature>
<keyword evidence="9" id="KW-0963">Cytoplasm</keyword>
<dbReference type="PROSITE" id="PS52040">
    <property type="entry name" value="TOPO_IIA"/>
    <property type="match status" value="1"/>
</dbReference>
<dbReference type="GO" id="GO:0009330">
    <property type="term" value="C:DNA topoisomerase type II (double strand cut, ATP-hydrolyzing) complex"/>
    <property type="evidence" value="ECO:0007669"/>
    <property type="project" value="TreeGrafter"/>
</dbReference>
<dbReference type="OrthoDB" id="9806486at2"/>
<evidence type="ECO:0000256" key="1">
    <source>
        <dbReference type="ARBA" id="ARBA00000185"/>
    </source>
</evidence>
<organism evidence="13 14">
    <name type="scientific">Ilumatobacter coccineus (strain NBRC 103263 / KCTC 29153 / YM16-304)</name>
    <dbReference type="NCBI Taxonomy" id="1313172"/>
    <lineage>
        <taxon>Bacteria</taxon>
        <taxon>Bacillati</taxon>
        <taxon>Actinomycetota</taxon>
        <taxon>Acidimicrobiia</taxon>
        <taxon>Acidimicrobiales</taxon>
        <taxon>Ilumatobacteraceae</taxon>
        <taxon>Ilumatobacter</taxon>
    </lineage>
</organism>
<evidence type="ECO:0000256" key="7">
    <source>
        <dbReference type="ARBA" id="ARBA00023235"/>
    </source>
</evidence>
<dbReference type="HAMAP" id="MF_01897">
    <property type="entry name" value="GyrA"/>
    <property type="match status" value="1"/>
</dbReference>
<evidence type="ECO:0000256" key="9">
    <source>
        <dbReference type="HAMAP-Rule" id="MF_01897"/>
    </source>
</evidence>
<dbReference type="PANTHER" id="PTHR43493:SF5">
    <property type="entry name" value="DNA GYRASE SUBUNIT A, CHLOROPLASTIC_MITOCHONDRIAL"/>
    <property type="match status" value="1"/>
</dbReference>
<evidence type="ECO:0000256" key="6">
    <source>
        <dbReference type="ARBA" id="ARBA00023125"/>
    </source>
</evidence>
<feature type="domain" description="Topo IIA-type catalytic" evidence="12">
    <location>
        <begin position="59"/>
        <end position="523"/>
    </location>
</feature>
<comment type="catalytic activity">
    <reaction evidence="1 9 10">
        <text>ATP-dependent breakage, passage and rejoining of double-stranded DNA.</text>
        <dbReference type="EC" id="5.6.2.2"/>
    </reaction>
</comment>
<evidence type="ECO:0000256" key="11">
    <source>
        <dbReference type="SAM" id="MobiDB-lite"/>
    </source>
</evidence>